<keyword evidence="3" id="KW-1185">Reference proteome</keyword>
<gene>
    <name evidence="2" type="ORF">CEPIT_LOCUS39897</name>
</gene>
<feature type="region of interest" description="Disordered" evidence="1">
    <location>
        <begin position="73"/>
        <end position="112"/>
    </location>
</feature>
<dbReference type="AlphaFoldDB" id="A0AAV0G3K2"/>
<proteinExistence type="predicted"/>
<protein>
    <submittedName>
        <fullName evidence="2">Uncharacterized protein</fullName>
    </submittedName>
</protein>
<feature type="region of interest" description="Disordered" evidence="1">
    <location>
        <begin position="28"/>
        <end position="58"/>
    </location>
</feature>
<feature type="compositionally biased region" description="Basic and acidic residues" evidence="1">
    <location>
        <begin position="85"/>
        <end position="112"/>
    </location>
</feature>
<sequence>MYKWYNLQKVSDPKGQLLGILDRAMHVQQAKQSRSKNLATRPGGREDEKRRTRWKRSTRRRNFCYRPLTFLLRPPSLEAGPPSVREQRGRNEDEKLVRPDGKRMEKHGSPAK</sequence>
<accession>A0AAV0G3K2</accession>
<dbReference type="EMBL" id="CAMAPF010001041">
    <property type="protein sequence ID" value="CAH9142431.1"/>
    <property type="molecule type" value="Genomic_DNA"/>
</dbReference>
<organism evidence="2 3">
    <name type="scientific">Cuscuta epithymum</name>
    <dbReference type="NCBI Taxonomy" id="186058"/>
    <lineage>
        <taxon>Eukaryota</taxon>
        <taxon>Viridiplantae</taxon>
        <taxon>Streptophyta</taxon>
        <taxon>Embryophyta</taxon>
        <taxon>Tracheophyta</taxon>
        <taxon>Spermatophyta</taxon>
        <taxon>Magnoliopsida</taxon>
        <taxon>eudicotyledons</taxon>
        <taxon>Gunneridae</taxon>
        <taxon>Pentapetalae</taxon>
        <taxon>asterids</taxon>
        <taxon>lamiids</taxon>
        <taxon>Solanales</taxon>
        <taxon>Convolvulaceae</taxon>
        <taxon>Cuscuteae</taxon>
        <taxon>Cuscuta</taxon>
        <taxon>Cuscuta subgen. Cuscuta</taxon>
    </lineage>
</organism>
<reference evidence="2" key="1">
    <citation type="submission" date="2022-07" db="EMBL/GenBank/DDBJ databases">
        <authorList>
            <person name="Macas J."/>
            <person name="Novak P."/>
            <person name="Neumann P."/>
        </authorList>
    </citation>
    <scope>NUCLEOTIDE SEQUENCE</scope>
</reference>
<evidence type="ECO:0000313" key="3">
    <source>
        <dbReference type="Proteomes" id="UP001152523"/>
    </source>
</evidence>
<evidence type="ECO:0000256" key="1">
    <source>
        <dbReference type="SAM" id="MobiDB-lite"/>
    </source>
</evidence>
<dbReference type="Proteomes" id="UP001152523">
    <property type="component" value="Unassembled WGS sequence"/>
</dbReference>
<comment type="caution">
    <text evidence="2">The sequence shown here is derived from an EMBL/GenBank/DDBJ whole genome shotgun (WGS) entry which is preliminary data.</text>
</comment>
<name>A0AAV0G3K2_9ASTE</name>
<feature type="compositionally biased region" description="Polar residues" evidence="1">
    <location>
        <begin position="29"/>
        <end position="38"/>
    </location>
</feature>
<evidence type="ECO:0000313" key="2">
    <source>
        <dbReference type="EMBL" id="CAH9142431.1"/>
    </source>
</evidence>